<organism evidence="7">
    <name type="scientific">Raoultella planticola</name>
    <name type="common">Klebsiella planticola</name>
    <dbReference type="NCBI Taxonomy" id="575"/>
    <lineage>
        <taxon>Bacteria</taxon>
        <taxon>Pseudomonadati</taxon>
        <taxon>Pseudomonadota</taxon>
        <taxon>Gammaproteobacteria</taxon>
        <taxon>Enterobacterales</taxon>
        <taxon>Enterobacteriaceae</taxon>
        <taxon>Klebsiella/Raoultella group</taxon>
        <taxon>Raoultella</taxon>
    </lineage>
</organism>
<sequence>MAKAIDGTDDSSKLSKIQKQTVSSISALTSGLAGETQDYS</sequence>
<keyword evidence="4" id="KW-0843">Virulence</keyword>
<protein>
    <recommendedName>
        <fullName evidence="6">VENN motif-containing domain-containing protein</fullName>
    </recommendedName>
</protein>
<dbReference type="EMBL" id="CP029752">
    <property type="protein sequence ID" value="QFG77146.1"/>
    <property type="molecule type" value="Genomic_DNA"/>
</dbReference>
<feature type="domain" description="VENN motif-containing" evidence="6">
    <location>
        <begin position="12"/>
        <end position="34"/>
    </location>
</feature>
<dbReference type="GO" id="GO:0090729">
    <property type="term" value="F:toxin activity"/>
    <property type="evidence" value="ECO:0007669"/>
    <property type="project" value="UniProtKB-KW"/>
</dbReference>
<evidence type="ECO:0000256" key="3">
    <source>
        <dbReference type="ARBA" id="ARBA00022913"/>
    </source>
</evidence>
<proteinExistence type="predicted"/>
<feature type="region of interest" description="Disordered" evidence="5">
    <location>
        <begin position="1"/>
        <end position="20"/>
    </location>
</feature>
<evidence type="ECO:0000256" key="4">
    <source>
        <dbReference type="ARBA" id="ARBA00023026"/>
    </source>
</evidence>
<keyword evidence="3" id="KW-1266">Target cell cytoplasm</keyword>
<evidence type="ECO:0000256" key="2">
    <source>
        <dbReference type="ARBA" id="ARBA00022656"/>
    </source>
</evidence>
<dbReference type="AlphaFoldDB" id="A0A5P6AAZ4"/>
<reference evidence="7" key="1">
    <citation type="submission" date="2018-05" db="EMBL/GenBank/DDBJ databases">
        <title>Bacterial isolates from healthy term breastfed infants carrying antibiotic resistance genes.</title>
        <authorList>
            <person name="Casaburi G."/>
        </authorList>
    </citation>
    <scope>NUCLEOTIDE SEQUENCE [LARGE SCALE GENOMIC DNA]</scope>
    <source>
        <strain evidence="7">7084_4</strain>
    </source>
</reference>
<dbReference type="InterPro" id="IPR006914">
    <property type="entry name" value="VENN_dom"/>
</dbReference>
<dbReference type="Pfam" id="PF04829">
    <property type="entry name" value="PT-VENN"/>
    <property type="match status" value="1"/>
</dbReference>
<evidence type="ECO:0000259" key="6">
    <source>
        <dbReference type="Pfam" id="PF04829"/>
    </source>
</evidence>
<evidence type="ECO:0000256" key="1">
    <source>
        <dbReference type="ARBA" id="ARBA00004219"/>
    </source>
</evidence>
<evidence type="ECO:0000313" key="7">
    <source>
        <dbReference type="EMBL" id="QFG77146.1"/>
    </source>
</evidence>
<name>A0A5P6AAZ4_RAOPL</name>
<evidence type="ECO:0000256" key="5">
    <source>
        <dbReference type="SAM" id="MobiDB-lite"/>
    </source>
</evidence>
<gene>
    <name evidence="7" type="ORF">DMB90_10995</name>
</gene>
<comment type="subcellular location">
    <subcellularLocation>
        <location evidence="1">Target cell</location>
        <location evidence="1">Target cell cytoplasm</location>
    </subcellularLocation>
</comment>
<keyword evidence="2" id="KW-0800">Toxin</keyword>
<accession>A0A5P6AAZ4</accession>